<dbReference type="HOGENOM" id="CLU_102468_0_0_6"/>
<dbReference type="InterPro" id="IPR009734">
    <property type="entry name" value="Myoviridae_GpU"/>
</dbReference>
<name>C8NCC4_CARH6</name>
<proteinExistence type="predicted"/>
<protein>
    <submittedName>
        <fullName evidence="1">Phage P2 GpU</fullName>
    </submittedName>
</protein>
<dbReference type="EMBL" id="ACKY01000114">
    <property type="protein sequence ID" value="EEV87758.1"/>
    <property type="molecule type" value="Genomic_DNA"/>
</dbReference>
<evidence type="ECO:0000313" key="1">
    <source>
        <dbReference type="EMBL" id="EEV87758.1"/>
    </source>
</evidence>
<dbReference type="AlphaFoldDB" id="C8NCC4"/>
<keyword evidence="2" id="KW-1185">Reference proteome</keyword>
<organism evidence="1 2">
    <name type="scientific">Cardiobacterium hominis (strain ATCC 15826 / DSM 8339 / NCTC 10426 / 6573)</name>
    <dbReference type="NCBI Taxonomy" id="638300"/>
    <lineage>
        <taxon>Bacteria</taxon>
        <taxon>Pseudomonadati</taxon>
        <taxon>Pseudomonadota</taxon>
        <taxon>Gammaproteobacteria</taxon>
        <taxon>Cardiobacteriales</taxon>
        <taxon>Cardiobacteriaceae</taxon>
        <taxon>Cardiobacterium</taxon>
    </lineage>
</organism>
<dbReference type="OrthoDB" id="1550902at2"/>
<dbReference type="Proteomes" id="UP000004870">
    <property type="component" value="Unassembled WGS sequence"/>
</dbReference>
<gene>
    <name evidence="1" type="ORF">HMPREF0198_2152</name>
</gene>
<reference evidence="1 2" key="1">
    <citation type="submission" date="2009-08" db="EMBL/GenBank/DDBJ databases">
        <authorList>
            <person name="Qin X."/>
            <person name="Bachman B."/>
            <person name="Battles P."/>
            <person name="Bell A."/>
            <person name="Bess C."/>
            <person name="Bickham C."/>
            <person name="Chaboub L."/>
            <person name="Chen D."/>
            <person name="Coyle M."/>
            <person name="Deiros D.R."/>
            <person name="Dinh H."/>
            <person name="Forbes L."/>
            <person name="Fowler G."/>
            <person name="Francisco L."/>
            <person name="Fu Q."/>
            <person name="Gubbala S."/>
            <person name="Hale W."/>
            <person name="Han Y."/>
            <person name="Hemphill L."/>
            <person name="Highlander S.K."/>
            <person name="Hirani K."/>
            <person name="Hogues M."/>
            <person name="Jackson L."/>
            <person name="Jakkamsetti A."/>
            <person name="Javaid M."/>
            <person name="Jiang H."/>
            <person name="Korchina V."/>
            <person name="Kovar C."/>
            <person name="Lara F."/>
            <person name="Lee S."/>
            <person name="Mata R."/>
            <person name="Mathew T."/>
            <person name="Moen C."/>
            <person name="Morales K."/>
            <person name="Munidasa M."/>
            <person name="Nazareth L."/>
            <person name="Ngo R."/>
            <person name="Nguyen L."/>
            <person name="Okwuonu G."/>
            <person name="Ongeri F."/>
            <person name="Patil S."/>
            <person name="Petrosino J."/>
            <person name="Pham C."/>
            <person name="Pham P."/>
            <person name="Pu L.-L."/>
            <person name="Puazo M."/>
            <person name="Raj R."/>
            <person name="Reid J."/>
            <person name="Rouhana J."/>
            <person name="Saada N."/>
            <person name="Shang Y."/>
            <person name="Simmons D."/>
            <person name="Thornton R."/>
            <person name="Warren J."/>
            <person name="Weissenberger G."/>
            <person name="Zhang J."/>
            <person name="Zhang L."/>
            <person name="Zhou C."/>
            <person name="Zhu D."/>
            <person name="Muzny D."/>
            <person name="Worley K."/>
            <person name="Gibbs R."/>
        </authorList>
    </citation>
    <scope>NUCLEOTIDE SEQUENCE [LARGE SCALE GENOMIC DNA]</scope>
    <source>
        <strain evidence="2">ATCC 15826 / DSM 8339 / NCTC 10426 / 6573</strain>
    </source>
</reference>
<dbReference type="Pfam" id="PF06995">
    <property type="entry name" value="Phage_P2_GpU"/>
    <property type="match status" value="1"/>
</dbReference>
<accession>C8NCC4</accession>
<sequence length="144" mass="16295">MLMCYGLFVFSVHTAPFDSVQRSTEWRWPSNNRTGGEPAYQFVGRGEDQISLNGVLMPAYTGGPSSLNMLREMAERGEPYLLMRGDGKVLGYWLIASLNETASELIFDGNAQRIEFQLALKRYDGRYSEYGKLAPLLPLITRLF</sequence>
<comment type="caution">
    <text evidence="1">The sequence shown here is derived from an EMBL/GenBank/DDBJ whole genome shotgun (WGS) entry which is preliminary data.</text>
</comment>
<dbReference type="InterPro" id="IPR016912">
    <property type="entry name" value="Phage_P2_GpU"/>
</dbReference>
<dbReference type="PIRSF" id="PIRSF029208">
    <property type="entry name" value="Phage_tail_GPU"/>
    <property type="match status" value="1"/>
</dbReference>
<evidence type="ECO:0000313" key="2">
    <source>
        <dbReference type="Proteomes" id="UP000004870"/>
    </source>
</evidence>